<dbReference type="PROSITE" id="PS00737">
    <property type="entry name" value="THIOLASE_2"/>
    <property type="match status" value="1"/>
</dbReference>
<reference evidence="8 9" key="1">
    <citation type="submission" date="2019-02" db="EMBL/GenBank/DDBJ databases">
        <title>Draft genome sequences of novel Actinobacteria.</title>
        <authorList>
            <person name="Sahin N."/>
            <person name="Ay H."/>
            <person name="Saygin H."/>
        </authorList>
    </citation>
    <scope>NUCLEOTIDE SEQUENCE [LARGE SCALE GENOMIC DNA]</scope>
    <source>
        <strain evidence="8 9">8K307</strain>
    </source>
</reference>
<dbReference type="InterPro" id="IPR002155">
    <property type="entry name" value="Thiolase"/>
</dbReference>
<dbReference type="SUPFAM" id="SSF53901">
    <property type="entry name" value="Thiolase-like"/>
    <property type="match status" value="2"/>
</dbReference>
<name>A0A4R4ZZ06_9ACTN</name>
<feature type="active site" description="Acyl-thioester intermediate" evidence="4">
    <location>
        <position position="91"/>
    </location>
</feature>
<sequence>MRDAVIVDAVRTPLGKGKPGGALADVHPVDLHATVLRAIAERTGIDPAAVDDVIGGAVGQIGEQSMNTARWAALAAGFPESVPAVTVDRQCGSSQQAVHFAAQGVISGAYDVAIASGVESMSRVPIGSQAAGLDFLGASVAARYPDGLAPQGISAELIAARRGLSRERLDEFALASHQRAAAAWRDGRFAAEVVAVDGADLAVDQSVRPDTSAAALAGLKPSFWADVWERRFPEIGWHVTAGNSSPVNDGAAAVLIVERETARRLGLRPRARLHSFAVAGDDPLLMLMGIVPATRKVLGRAGLTLADIDAFEVNEAFASVALAWLDETGADPAKVNVNGGAIALGHPLGASGARLMTTLLSVLEQTGGRYGLQTMCEAGGLANATIIERLEGPQ</sequence>
<dbReference type="AlphaFoldDB" id="A0A4R4ZZ06"/>
<evidence type="ECO:0000259" key="7">
    <source>
        <dbReference type="Pfam" id="PF02803"/>
    </source>
</evidence>
<dbReference type="RefSeq" id="WP_132107626.1">
    <property type="nucleotide sequence ID" value="NZ_SMLB01000066.1"/>
</dbReference>
<feature type="domain" description="Thiolase C-terminal" evidence="7">
    <location>
        <begin position="268"/>
        <end position="389"/>
    </location>
</feature>
<evidence type="ECO:0000256" key="1">
    <source>
        <dbReference type="ARBA" id="ARBA00010982"/>
    </source>
</evidence>
<evidence type="ECO:0000259" key="6">
    <source>
        <dbReference type="Pfam" id="PF00108"/>
    </source>
</evidence>
<dbReference type="PANTHER" id="PTHR43365">
    <property type="entry name" value="BLR7806 PROTEIN"/>
    <property type="match status" value="1"/>
</dbReference>
<protein>
    <submittedName>
        <fullName evidence="8">Thiolase family protein</fullName>
    </submittedName>
</protein>
<comment type="similarity">
    <text evidence="1 5">Belongs to the thiolase-like superfamily. Thiolase family.</text>
</comment>
<evidence type="ECO:0000313" key="8">
    <source>
        <dbReference type="EMBL" id="TDD64563.1"/>
    </source>
</evidence>
<dbReference type="InterPro" id="IPR020616">
    <property type="entry name" value="Thiolase_N"/>
</dbReference>
<accession>A0A4R4ZZ06</accession>
<keyword evidence="2 5" id="KW-0808">Transferase</keyword>
<dbReference type="NCBIfam" id="TIGR01930">
    <property type="entry name" value="AcCoA-C-Actrans"/>
    <property type="match status" value="1"/>
</dbReference>
<dbReference type="CDD" id="cd00751">
    <property type="entry name" value="thiolase"/>
    <property type="match status" value="1"/>
</dbReference>
<dbReference type="InterPro" id="IPR016039">
    <property type="entry name" value="Thiolase-like"/>
</dbReference>
<keyword evidence="9" id="KW-1185">Reference proteome</keyword>
<dbReference type="Proteomes" id="UP000295217">
    <property type="component" value="Unassembled WGS sequence"/>
</dbReference>
<evidence type="ECO:0000256" key="4">
    <source>
        <dbReference type="PIRSR" id="PIRSR000429-1"/>
    </source>
</evidence>
<dbReference type="OrthoDB" id="3761315at2"/>
<dbReference type="PANTHER" id="PTHR43365:SF1">
    <property type="entry name" value="ACETYL-COA C-ACYLTRANSFERASE"/>
    <property type="match status" value="1"/>
</dbReference>
<proteinExistence type="inferred from homology"/>
<dbReference type="Gene3D" id="3.40.47.10">
    <property type="match status" value="2"/>
</dbReference>
<keyword evidence="3 5" id="KW-0012">Acyltransferase</keyword>
<gene>
    <name evidence="8" type="ORF">E1262_27945</name>
</gene>
<dbReference type="InterPro" id="IPR020617">
    <property type="entry name" value="Thiolase_C"/>
</dbReference>
<comment type="caution">
    <text evidence="8">The sequence shown here is derived from an EMBL/GenBank/DDBJ whole genome shotgun (WGS) entry which is preliminary data.</text>
</comment>
<evidence type="ECO:0000256" key="5">
    <source>
        <dbReference type="RuleBase" id="RU003557"/>
    </source>
</evidence>
<evidence type="ECO:0000256" key="3">
    <source>
        <dbReference type="ARBA" id="ARBA00023315"/>
    </source>
</evidence>
<evidence type="ECO:0000313" key="9">
    <source>
        <dbReference type="Proteomes" id="UP000295217"/>
    </source>
</evidence>
<feature type="domain" description="Thiolase N-terminal" evidence="6">
    <location>
        <begin position="5"/>
        <end position="259"/>
    </location>
</feature>
<dbReference type="Pfam" id="PF00108">
    <property type="entry name" value="Thiolase_N"/>
    <property type="match status" value="1"/>
</dbReference>
<dbReference type="InterPro" id="IPR020613">
    <property type="entry name" value="Thiolase_CS"/>
</dbReference>
<dbReference type="GO" id="GO:0016747">
    <property type="term" value="F:acyltransferase activity, transferring groups other than amino-acyl groups"/>
    <property type="evidence" value="ECO:0007669"/>
    <property type="project" value="InterPro"/>
</dbReference>
<dbReference type="PIRSF" id="PIRSF000429">
    <property type="entry name" value="Ac-CoA_Ac_transf"/>
    <property type="match status" value="1"/>
</dbReference>
<evidence type="ECO:0000256" key="2">
    <source>
        <dbReference type="ARBA" id="ARBA00022679"/>
    </source>
</evidence>
<feature type="active site" description="Proton acceptor" evidence="4">
    <location>
        <position position="376"/>
    </location>
</feature>
<feature type="active site" description="Proton acceptor" evidence="4">
    <location>
        <position position="346"/>
    </location>
</feature>
<dbReference type="EMBL" id="SMLB01000066">
    <property type="protein sequence ID" value="TDD64563.1"/>
    <property type="molecule type" value="Genomic_DNA"/>
</dbReference>
<organism evidence="8 9">
    <name type="scientific">Jiangella aurantiaca</name>
    <dbReference type="NCBI Taxonomy" id="2530373"/>
    <lineage>
        <taxon>Bacteria</taxon>
        <taxon>Bacillati</taxon>
        <taxon>Actinomycetota</taxon>
        <taxon>Actinomycetes</taxon>
        <taxon>Jiangellales</taxon>
        <taxon>Jiangellaceae</taxon>
        <taxon>Jiangella</taxon>
    </lineage>
</organism>
<dbReference type="Pfam" id="PF02803">
    <property type="entry name" value="Thiolase_C"/>
    <property type="match status" value="1"/>
</dbReference>